<dbReference type="Proteomes" id="UP000285266">
    <property type="component" value="Unassembled WGS sequence"/>
</dbReference>
<dbReference type="GO" id="GO:0006351">
    <property type="term" value="P:DNA-templated transcription"/>
    <property type="evidence" value="ECO:0007669"/>
    <property type="project" value="TreeGrafter"/>
</dbReference>
<dbReference type="GO" id="GO:0006355">
    <property type="term" value="P:regulation of DNA-templated transcription"/>
    <property type="evidence" value="ECO:0007669"/>
    <property type="project" value="InterPro"/>
</dbReference>
<dbReference type="InterPro" id="IPR007337">
    <property type="entry name" value="RelB/DinJ"/>
</dbReference>
<evidence type="ECO:0000256" key="2">
    <source>
        <dbReference type="ARBA" id="ARBA00022649"/>
    </source>
</evidence>
<gene>
    <name evidence="3" type="ORF">BMONG18_1637</name>
</gene>
<keyword evidence="2" id="KW-1277">Toxin-antitoxin system</keyword>
<name>A0A423UBZ9_9BIFI</name>
<comment type="similarity">
    <text evidence="1">Belongs to the RelB/DinJ antitoxin family.</text>
</comment>
<dbReference type="PANTHER" id="PTHR38781:SF1">
    <property type="entry name" value="ANTITOXIN DINJ-RELATED"/>
    <property type="match status" value="1"/>
</dbReference>
<evidence type="ECO:0000256" key="1">
    <source>
        <dbReference type="ARBA" id="ARBA00010562"/>
    </source>
</evidence>
<dbReference type="NCBIfam" id="TIGR02384">
    <property type="entry name" value="RelB_DinJ"/>
    <property type="match status" value="1"/>
</dbReference>
<dbReference type="PANTHER" id="PTHR38781">
    <property type="entry name" value="ANTITOXIN DINJ-RELATED"/>
    <property type="match status" value="1"/>
</dbReference>
<dbReference type="GO" id="GO:0016740">
    <property type="term" value="F:transferase activity"/>
    <property type="evidence" value="ECO:0007669"/>
    <property type="project" value="UniProtKB-KW"/>
</dbReference>
<dbReference type="EMBL" id="QRAJ01000014">
    <property type="protein sequence ID" value="ROT86236.1"/>
    <property type="molecule type" value="Genomic_DNA"/>
</dbReference>
<accession>A0A423UBZ9</accession>
<dbReference type="Pfam" id="PF04221">
    <property type="entry name" value="RelB"/>
    <property type="match status" value="1"/>
</dbReference>
<dbReference type="AlphaFoldDB" id="A0A423UBZ9"/>
<proteinExistence type="inferred from homology"/>
<evidence type="ECO:0000313" key="4">
    <source>
        <dbReference type="Proteomes" id="UP000285266"/>
    </source>
</evidence>
<dbReference type="RefSeq" id="WP_123645376.1">
    <property type="nucleotide sequence ID" value="NZ_QRAJ01000014.1"/>
</dbReference>
<protein>
    <submittedName>
        <fullName evidence="3">Acyl-CoA--6-aminopenicillanic acid acyl transferase</fullName>
    </submittedName>
</protein>
<reference evidence="3 4" key="1">
    <citation type="submission" date="2018-07" db="EMBL/GenBank/DDBJ databases">
        <title>The role of parmesan cheese in vectoring bovine microbiota.</title>
        <authorList>
            <person name="Lugli G.A."/>
            <person name="Milani C."/>
        </authorList>
    </citation>
    <scope>NUCLEOTIDE SEQUENCE [LARGE SCALE GENOMIC DNA]</scope>
    <source>
        <strain evidence="3 4">BMONG18</strain>
    </source>
</reference>
<dbReference type="Gene3D" id="1.10.1220.10">
    <property type="entry name" value="Met repressor-like"/>
    <property type="match status" value="1"/>
</dbReference>
<sequence>MANTPTTTMRLDPELKDEALQILEPLGLNLTSATNIFLKAVVREKGLPFDLHSGNGAETKRTEQLDK</sequence>
<comment type="caution">
    <text evidence="3">The sequence shown here is derived from an EMBL/GenBank/DDBJ whole genome shotgun (WGS) entry which is preliminary data.</text>
</comment>
<organism evidence="3 4">
    <name type="scientific">Bifidobacterium mongoliense</name>
    <dbReference type="NCBI Taxonomy" id="518643"/>
    <lineage>
        <taxon>Bacteria</taxon>
        <taxon>Bacillati</taxon>
        <taxon>Actinomycetota</taxon>
        <taxon>Actinomycetes</taxon>
        <taxon>Bifidobacteriales</taxon>
        <taxon>Bifidobacteriaceae</taxon>
        <taxon>Bifidobacterium</taxon>
    </lineage>
</organism>
<evidence type="ECO:0000313" key="3">
    <source>
        <dbReference type="EMBL" id="ROT86236.1"/>
    </source>
</evidence>
<dbReference type="InterPro" id="IPR013321">
    <property type="entry name" value="Arc_rbn_hlx_hlx"/>
</dbReference>
<keyword evidence="3" id="KW-0808">Transferase</keyword>